<feature type="compositionally biased region" description="Polar residues" evidence="1">
    <location>
        <begin position="506"/>
        <end position="521"/>
    </location>
</feature>
<accession>A0A8J3EXI0</accession>
<organism evidence="3 4">
    <name type="scientific">Galliscardovia ingluviei</name>
    <dbReference type="NCBI Taxonomy" id="1769422"/>
    <lineage>
        <taxon>Bacteria</taxon>
        <taxon>Bacillati</taxon>
        <taxon>Actinomycetota</taxon>
        <taxon>Actinomycetes</taxon>
        <taxon>Bifidobacteriales</taxon>
        <taxon>Bifidobacteriaceae</taxon>
        <taxon>Galliscardovia</taxon>
    </lineage>
</organism>
<dbReference type="EMBL" id="BMDH01000004">
    <property type="protein sequence ID" value="GGI15035.1"/>
    <property type="molecule type" value="Genomic_DNA"/>
</dbReference>
<protein>
    <recommendedName>
        <fullName evidence="5">Virulence factor MviN</fullName>
    </recommendedName>
</protein>
<feature type="compositionally biased region" description="Basic and acidic residues" evidence="1">
    <location>
        <begin position="698"/>
        <end position="725"/>
    </location>
</feature>
<feature type="region of interest" description="Disordered" evidence="1">
    <location>
        <begin position="495"/>
        <end position="521"/>
    </location>
</feature>
<keyword evidence="4" id="KW-1185">Reference proteome</keyword>
<comment type="caution">
    <text evidence="3">The sequence shown here is derived from an EMBL/GenBank/DDBJ whole genome shotgun (WGS) entry which is preliminary data.</text>
</comment>
<feature type="compositionally biased region" description="Polar residues" evidence="1">
    <location>
        <begin position="672"/>
        <end position="682"/>
    </location>
</feature>
<proteinExistence type="predicted"/>
<keyword evidence="2" id="KW-0472">Membrane</keyword>
<sequence length="850" mass="92369">MRVVKDSGMIELQTGDVLIGRYALQKLLRQAHGIAVWRATDRVLAHDCQLVIITHAGLASQASEIAGSLALSHNQYFTPIEQIRNADGSALLVMGLDRGTSVLRFILGAEARQTQPFSIEATRSIMGETIKAVVSARAEGFNYPTISPAVIRVDASGVTLADAPLAYAFTPLVQVNADSKQRMAQDNSELNDLDTESALIRQLAATLCMMLTGDQFQSWQSYNPQMLREIDFDHQLFAQHRKHIPEEFAILCERGLGLHAPGDPVPVPLSTLDEFSALLGDYQPIQALSDNDIQFPTRGSLQSIELIDFLDEYTDSNTTLEPLPSVFAPERINARQPQVKEPEWTRAQLFSGHHEVEEATFEDFEQDHHNDWSHAPQARRQFIDKPNTNNSFPIIDESLVNNSVNGAILVGAGSASSKTVNLAQAAQEALHTTQPTLSLDASAIRHPHTDSDAQSDTTVSQTIETGIPTSANSSSDSGNTAQAQAISDLSRLAKGGTQALGDPTVSADTDTDISQSSQETQQQLFLDAQALEEDEEAPTQNILPLPDGPITVAQYAEQVRKAEQAKRAAQAQEARLDQEAQTAQEKQNERASKKTFMTSRVTIAVCFIAVLVALGVWAASALGVFETPSSQVKSSQGSAWPSINANNVPFPNESAQHNDDNASGDDKEAQHSESAQKTQQSEQTTDKTQHKQQQANKDNSDKTNDKADDKKTKEKTKVSNADKKASAVPAPKPENTTAYSTVRQTFLNRPGDLKGRGWYIRLDNPHEVSRVVISLRQSGGKAYIYAGATAGNPTSGEQVGEFSFDPSGTTQVRLTKKVNTQDIVIWVPVDSTPTSASGASGLYFNSVEVY</sequence>
<name>A0A8J3EXI0_9BIFI</name>
<evidence type="ECO:0000256" key="2">
    <source>
        <dbReference type="SAM" id="Phobius"/>
    </source>
</evidence>
<evidence type="ECO:0000313" key="3">
    <source>
        <dbReference type="EMBL" id="GGI15035.1"/>
    </source>
</evidence>
<feature type="compositionally biased region" description="Polar residues" evidence="1">
    <location>
        <begin position="631"/>
        <end position="655"/>
    </location>
</feature>
<dbReference type="Proteomes" id="UP000619536">
    <property type="component" value="Unassembled WGS sequence"/>
</dbReference>
<feature type="compositionally biased region" description="Basic and acidic residues" evidence="1">
    <location>
        <begin position="656"/>
        <end position="671"/>
    </location>
</feature>
<keyword evidence="2" id="KW-1133">Transmembrane helix</keyword>
<feature type="region of interest" description="Disordered" evidence="1">
    <location>
        <begin position="631"/>
        <end position="735"/>
    </location>
</feature>
<reference evidence="3" key="1">
    <citation type="journal article" date="2014" name="Int. J. Syst. Evol. Microbiol.">
        <title>Complete genome sequence of Corynebacterium casei LMG S-19264T (=DSM 44701T), isolated from a smear-ripened cheese.</title>
        <authorList>
            <consortium name="US DOE Joint Genome Institute (JGI-PGF)"/>
            <person name="Walter F."/>
            <person name="Albersmeier A."/>
            <person name="Kalinowski J."/>
            <person name="Ruckert C."/>
        </authorList>
    </citation>
    <scope>NUCLEOTIDE SEQUENCE</scope>
    <source>
        <strain evidence="3">CCM 8606</strain>
    </source>
</reference>
<gene>
    <name evidence="3" type="ORF">GCM10007377_13900</name>
</gene>
<keyword evidence="2" id="KW-0812">Transmembrane</keyword>
<evidence type="ECO:0008006" key="5">
    <source>
        <dbReference type="Google" id="ProtNLM"/>
    </source>
</evidence>
<reference evidence="3" key="2">
    <citation type="submission" date="2020-09" db="EMBL/GenBank/DDBJ databases">
        <authorList>
            <person name="Sun Q."/>
            <person name="Sedlacek I."/>
        </authorList>
    </citation>
    <scope>NUCLEOTIDE SEQUENCE</scope>
    <source>
        <strain evidence="3">CCM 8606</strain>
    </source>
</reference>
<dbReference type="AlphaFoldDB" id="A0A8J3EXI0"/>
<evidence type="ECO:0000256" key="1">
    <source>
        <dbReference type="SAM" id="MobiDB-lite"/>
    </source>
</evidence>
<feature type="region of interest" description="Disordered" evidence="1">
    <location>
        <begin position="566"/>
        <end position="592"/>
    </location>
</feature>
<feature type="transmembrane region" description="Helical" evidence="2">
    <location>
        <begin position="601"/>
        <end position="625"/>
    </location>
</feature>
<evidence type="ECO:0000313" key="4">
    <source>
        <dbReference type="Proteomes" id="UP000619536"/>
    </source>
</evidence>